<dbReference type="GO" id="GO:0005672">
    <property type="term" value="C:transcription factor TFIIA complex"/>
    <property type="evidence" value="ECO:0007669"/>
    <property type="project" value="InterPro"/>
</dbReference>
<dbReference type="FunFam" id="1.10.287.100:FF:000001">
    <property type="entry name" value="Transcription initiation factor IIA subunit"/>
    <property type="match status" value="1"/>
</dbReference>
<keyword evidence="3" id="KW-0804">Transcription</keyword>
<evidence type="ECO:0000256" key="6">
    <source>
        <dbReference type="SAM" id="MobiDB-lite"/>
    </source>
</evidence>
<name>A0AAN7WEW4_9SACH</name>
<evidence type="ECO:0000313" key="8">
    <source>
        <dbReference type="Proteomes" id="UP001306508"/>
    </source>
</evidence>
<feature type="compositionally biased region" description="Acidic residues" evidence="6">
    <location>
        <begin position="251"/>
        <end position="272"/>
    </location>
</feature>
<gene>
    <name evidence="7" type="ORF">RI543_004584</name>
</gene>
<dbReference type="CDD" id="cd07976">
    <property type="entry name" value="TFIIA_alpha_beta_like"/>
    <property type="match status" value="2"/>
</dbReference>
<evidence type="ECO:0000256" key="3">
    <source>
        <dbReference type="ARBA" id="ARBA00023163"/>
    </source>
</evidence>
<organism evidence="7 8">
    <name type="scientific">Arxiozyma heterogenica</name>
    <dbReference type="NCBI Taxonomy" id="278026"/>
    <lineage>
        <taxon>Eukaryota</taxon>
        <taxon>Fungi</taxon>
        <taxon>Dikarya</taxon>
        <taxon>Ascomycota</taxon>
        <taxon>Saccharomycotina</taxon>
        <taxon>Saccharomycetes</taxon>
        <taxon>Saccharomycetales</taxon>
        <taxon>Saccharomycetaceae</taxon>
        <taxon>Arxiozyma</taxon>
    </lineage>
</organism>
<dbReference type="SUPFAM" id="SSF47396">
    <property type="entry name" value="Transcription factor IIA (TFIIA), alpha-helical domain"/>
    <property type="match status" value="1"/>
</dbReference>
<dbReference type="Proteomes" id="UP001306508">
    <property type="component" value="Unassembled WGS sequence"/>
</dbReference>
<evidence type="ECO:0000256" key="4">
    <source>
        <dbReference type="ARBA" id="ARBA00023242"/>
    </source>
</evidence>
<dbReference type="FunFam" id="2.30.18.10:FF:000007">
    <property type="entry name" value="TOA1p TFIIA large subunit"/>
    <property type="match status" value="1"/>
</dbReference>
<proteinExistence type="inferred from homology"/>
<sequence>MSNREASRIYELIVESVINEVREDFENAGIDEQTLQDLRRNWQLRLSESKVSSFSWDEYSLNNNPVSTNNMMDLNIDNNGNDNTTNTNDILNNENNEISDQNLNNFTIKQENNNDLHPNLSQGLVLPGFDSNIIPAPPTSTVSNTDTTDDNPHNEELPPVKEEEGFDNQSVLPDSLPEQNNTETNTNNASDSIKNSETIKTEDIQKPTDLENAPLITTNGKIELTLENPNGVVEEQLRLQEKKAKRSALLDTDEVGSELDDSDDDYLISEGDDDGPDENLVLCLYDKVTRTKARWKCSLKDGIATINHRDYTFQKAQVEAEWV</sequence>
<comment type="similarity">
    <text evidence="2">Belongs to the TFIIA subunit 1 family.</text>
</comment>
<dbReference type="SMART" id="SM01371">
    <property type="entry name" value="TFIIA"/>
    <property type="match status" value="1"/>
</dbReference>
<dbReference type="InterPro" id="IPR004855">
    <property type="entry name" value="TFIIA_asu/bsu"/>
</dbReference>
<feature type="compositionally biased region" description="Basic and acidic residues" evidence="6">
    <location>
        <begin position="150"/>
        <end position="163"/>
    </location>
</feature>
<comment type="subcellular location">
    <subcellularLocation>
        <location evidence="1">Nucleus</location>
    </subcellularLocation>
</comment>
<protein>
    <recommendedName>
        <fullName evidence="5">Transcription initiation factor IIA large subunit</fullName>
    </recommendedName>
</protein>
<dbReference type="InterPro" id="IPR009088">
    <property type="entry name" value="TFIIA_b-brl"/>
</dbReference>
<accession>A0AAN7WEW4</accession>
<feature type="region of interest" description="Disordered" evidence="6">
    <location>
        <begin position="135"/>
        <end position="212"/>
    </location>
</feature>
<dbReference type="Pfam" id="PF03153">
    <property type="entry name" value="TFIIA"/>
    <property type="match status" value="2"/>
</dbReference>
<comment type="caution">
    <text evidence="7">The sequence shown here is derived from an EMBL/GenBank/DDBJ whole genome shotgun (WGS) entry which is preliminary data.</text>
</comment>
<keyword evidence="8" id="KW-1185">Reference proteome</keyword>
<dbReference type="PANTHER" id="PTHR12694:SF8">
    <property type="entry name" value="TRANSCRIPTION INITIATION FACTOR IIA SUBUNIT 1"/>
    <property type="match status" value="1"/>
</dbReference>
<feature type="region of interest" description="Disordered" evidence="6">
    <location>
        <begin position="244"/>
        <end position="272"/>
    </location>
</feature>
<evidence type="ECO:0000256" key="2">
    <source>
        <dbReference type="ARBA" id="ARBA00010059"/>
    </source>
</evidence>
<dbReference type="EMBL" id="JAWIZZ010000056">
    <property type="protein sequence ID" value="KAK5774050.1"/>
    <property type="molecule type" value="Genomic_DNA"/>
</dbReference>
<evidence type="ECO:0000256" key="1">
    <source>
        <dbReference type="ARBA" id="ARBA00004123"/>
    </source>
</evidence>
<dbReference type="GO" id="GO:0006367">
    <property type="term" value="P:transcription initiation at RNA polymerase II promoter"/>
    <property type="evidence" value="ECO:0007669"/>
    <property type="project" value="InterPro"/>
</dbReference>
<evidence type="ECO:0000313" key="7">
    <source>
        <dbReference type="EMBL" id="KAK5774050.1"/>
    </source>
</evidence>
<evidence type="ECO:0000256" key="5">
    <source>
        <dbReference type="ARBA" id="ARBA00074154"/>
    </source>
</evidence>
<dbReference type="Gene3D" id="2.30.18.10">
    <property type="entry name" value="Transcription factor IIA (TFIIA), beta-barrel domain"/>
    <property type="match status" value="1"/>
</dbReference>
<dbReference type="Gene3D" id="1.10.287.100">
    <property type="match status" value="1"/>
</dbReference>
<dbReference type="SUPFAM" id="SSF50784">
    <property type="entry name" value="Transcription factor IIA (TFIIA), beta-barrel domain"/>
    <property type="match status" value="1"/>
</dbReference>
<dbReference type="PANTHER" id="PTHR12694">
    <property type="entry name" value="TRANSCRIPTION INITIATION FACTOR IIA SUBUNIT 1"/>
    <property type="match status" value="1"/>
</dbReference>
<feature type="compositionally biased region" description="Basic and acidic residues" evidence="6">
    <location>
        <begin position="197"/>
        <end position="209"/>
    </location>
</feature>
<keyword evidence="4" id="KW-0539">Nucleus</keyword>
<dbReference type="AlphaFoldDB" id="A0AAN7WEW4"/>
<reference evidence="8" key="1">
    <citation type="submission" date="2023-07" db="EMBL/GenBank/DDBJ databases">
        <title>A draft genome of Kazachstania heterogenica Y-27499.</title>
        <authorList>
            <person name="Donic C."/>
            <person name="Kralova J.S."/>
            <person name="Fidel L."/>
            <person name="Ben-Dor S."/>
            <person name="Jung S."/>
        </authorList>
    </citation>
    <scope>NUCLEOTIDE SEQUENCE [LARGE SCALE GENOMIC DNA]</scope>
    <source>
        <strain evidence="8">Y27499</strain>
    </source>
</reference>